<dbReference type="Proteomes" id="UP000249605">
    <property type="component" value="Chromosome"/>
</dbReference>
<evidence type="ECO:0000313" key="14">
    <source>
        <dbReference type="EMBL" id="AWU92795.1"/>
    </source>
</evidence>
<feature type="binding site" evidence="11">
    <location>
        <position position="109"/>
    </location>
    <ligand>
        <name>[4Fe-4S] cluster</name>
        <dbReference type="ChEBI" id="CHEBI:49883"/>
        <note>4Fe-4S-S-AdoMet</note>
    </ligand>
</feature>
<comment type="cofactor">
    <cofactor evidence="1 12">
        <name>pyridoxal 5'-phosphate</name>
        <dbReference type="ChEBI" id="CHEBI:597326"/>
    </cofactor>
</comment>
<evidence type="ECO:0000256" key="12">
    <source>
        <dbReference type="PIRSR" id="PIRSR603739-50"/>
    </source>
</evidence>
<protein>
    <submittedName>
        <fullName evidence="14">Lysine-2,3-aminomutase-like protein</fullName>
    </submittedName>
</protein>
<keyword evidence="5" id="KW-0949">S-adenosyl-L-methionine</keyword>
<dbReference type="Gene3D" id="3.20.20.70">
    <property type="entry name" value="Aldolase class I"/>
    <property type="match status" value="1"/>
</dbReference>
<dbReference type="PANTHER" id="PTHR30538:SF1">
    <property type="entry name" value="L-LYSINE 2,3-AMINOMUTASE"/>
    <property type="match status" value="1"/>
</dbReference>
<dbReference type="KEGG" id="azm:DM194_00035"/>
<dbReference type="AlphaFoldDB" id="A0A2U9RZT0"/>
<reference evidence="14 15" key="1">
    <citation type="journal article" date="2019" name="Int. J. Syst. Evol. Microbiol.">
        <title>Azospirillum ramasamyi sp. nov., a novel diazotrophic bacterium isolated from fermented bovine products.</title>
        <authorList>
            <person name="Anandham R."/>
            <person name="Heo J."/>
            <person name="Krishnamoorthy R."/>
            <person name="SenthilKumar M."/>
            <person name="Gopal N.O."/>
            <person name="Kim S.J."/>
            <person name="Kwon S.W."/>
        </authorList>
    </citation>
    <scope>NUCLEOTIDE SEQUENCE [LARGE SCALE GENOMIC DNA]</scope>
    <source>
        <strain evidence="14 15">M2T2B2</strain>
    </source>
</reference>
<dbReference type="EMBL" id="CP029829">
    <property type="protein sequence ID" value="AWU92795.1"/>
    <property type="molecule type" value="Genomic_DNA"/>
</dbReference>
<dbReference type="PIRSF" id="PIRSF004911">
    <property type="entry name" value="DUF160"/>
    <property type="match status" value="1"/>
</dbReference>
<keyword evidence="8" id="KW-0408">Iron</keyword>
<evidence type="ECO:0000256" key="3">
    <source>
        <dbReference type="ARBA" id="ARBA00008703"/>
    </source>
</evidence>
<dbReference type="RefSeq" id="WP_111065372.1">
    <property type="nucleotide sequence ID" value="NZ_CP029829.1"/>
</dbReference>
<dbReference type="InterPro" id="IPR007197">
    <property type="entry name" value="rSAM"/>
</dbReference>
<comment type="cofactor">
    <cofactor evidence="2">
        <name>[4Fe-4S] cluster</name>
        <dbReference type="ChEBI" id="CHEBI:49883"/>
    </cofactor>
</comment>
<dbReference type="InterPro" id="IPR013785">
    <property type="entry name" value="Aldolase_TIM"/>
</dbReference>
<dbReference type="SUPFAM" id="SSF102114">
    <property type="entry name" value="Radical SAM enzymes"/>
    <property type="match status" value="1"/>
</dbReference>
<evidence type="ECO:0000256" key="7">
    <source>
        <dbReference type="ARBA" id="ARBA00022898"/>
    </source>
</evidence>
<dbReference type="OrthoDB" id="9768064at2"/>
<evidence type="ECO:0000256" key="8">
    <source>
        <dbReference type="ARBA" id="ARBA00023004"/>
    </source>
</evidence>
<evidence type="ECO:0000259" key="13">
    <source>
        <dbReference type="PROSITE" id="PS51918"/>
    </source>
</evidence>
<evidence type="ECO:0000256" key="9">
    <source>
        <dbReference type="ARBA" id="ARBA00023014"/>
    </source>
</evidence>
<keyword evidence="4 11" id="KW-0004">4Fe-4S</keyword>
<dbReference type="NCBIfam" id="TIGR03822">
    <property type="entry name" value="AblA_like_2"/>
    <property type="match status" value="1"/>
</dbReference>
<feature type="binding site" evidence="11">
    <location>
        <position position="102"/>
    </location>
    <ligand>
        <name>[4Fe-4S] cluster</name>
        <dbReference type="ChEBI" id="CHEBI:49883"/>
        <note>4Fe-4S-S-AdoMet</note>
    </ligand>
</feature>
<dbReference type="GO" id="GO:0051539">
    <property type="term" value="F:4 iron, 4 sulfur cluster binding"/>
    <property type="evidence" value="ECO:0007669"/>
    <property type="project" value="UniProtKB-KW"/>
</dbReference>
<keyword evidence="15" id="KW-1185">Reference proteome</keyword>
<feature type="domain" description="Radical SAM core" evidence="13">
    <location>
        <begin position="88"/>
        <end position="310"/>
    </location>
</feature>
<organism evidence="14 15">
    <name type="scientific">Azospirillum ramasamyi</name>
    <dbReference type="NCBI Taxonomy" id="682998"/>
    <lineage>
        <taxon>Bacteria</taxon>
        <taxon>Pseudomonadati</taxon>
        <taxon>Pseudomonadota</taxon>
        <taxon>Alphaproteobacteria</taxon>
        <taxon>Rhodospirillales</taxon>
        <taxon>Azospirillaceae</taxon>
        <taxon>Azospirillum</taxon>
    </lineage>
</organism>
<dbReference type="SFLD" id="SFLDG01070">
    <property type="entry name" value="PLP-dependent"/>
    <property type="match status" value="1"/>
</dbReference>
<proteinExistence type="inferred from homology"/>
<dbReference type="InterPro" id="IPR022447">
    <property type="entry name" value="Lys_aminomutase-rel"/>
</dbReference>
<sequence length="345" mass="37258">MKALHSVSDLVAAGLMTPEAGDAVRTVADRYAVALTPYLRETLAGRTDPQDPLYAQYVPSPAEGYSTPEELEDPIGDVARSPVKGIVHRYPDRVLLKPLHACAVYCRFCFRREMVGPGGEALTADELDAALAYIRDHEEVWEVVITGGDPLLLSPRRLRGIVQALSAMPHVGVVRLHSRIPAADPGRVTPELVKALTAPGLATWVAVHINHADELTPPVREALARLVEAGIPLVGQTVLLKGINDSHAALEALFRGMVRNRVKPYYLHHPDLAAGTSHFRPTLAEGQALVTGLRGRLSGLCQPTYVLDIPGGHGKAPAARAWIEDKGDGCYEVTDFTGRVHGYRG</sequence>
<dbReference type="SFLD" id="SFLDS00029">
    <property type="entry name" value="Radical_SAM"/>
    <property type="match status" value="1"/>
</dbReference>
<evidence type="ECO:0000256" key="2">
    <source>
        <dbReference type="ARBA" id="ARBA00001966"/>
    </source>
</evidence>
<comment type="similarity">
    <text evidence="3">Belongs to the radical SAM superfamily. KamA family.</text>
</comment>
<dbReference type="Pfam" id="PF04055">
    <property type="entry name" value="Radical_SAM"/>
    <property type="match status" value="1"/>
</dbReference>
<keyword evidence="10" id="KW-0413">Isomerase</keyword>
<dbReference type="CDD" id="cd01335">
    <property type="entry name" value="Radical_SAM"/>
    <property type="match status" value="1"/>
</dbReference>
<evidence type="ECO:0000256" key="1">
    <source>
        <dbReference type="ARBA" id="ARBA00001933"/>
    </source>
</evidence>
<accession>A0A2U9RZT0</accession>
<keyword evidence="6 11" id="KW-0479">Metal-binding</keyword>
<gene>
    <name evidence="14" type="ORF">DM194_00035</name>
</gene>
<keyword evidence="9 11" id="KW-0411">Iron-sulfur</keyword>
<evidence type="ECO:0000313" key="15">
    <source>
        <dbReference type="Proteomes" id="UP000249605"/>
    </source>
</evidence>
<dbReference type="PANTHER" id="PTHR30538">
    <property type="entry name" value="LYSINE 2,3-AMINOMUTASE-RELATED"/>
    <property type="match status" value="1"/>
</dbReference>
<evidence type="ECO:0000256" key="4">
    <source>
        <dbReference type="ARBA" id="ARBA00022485"/>
    </source>
</evidence>
<feature type="binding site" evidence="11">
    <location>
        <position position="106"/>
    </location>
    <ligand>
        <name>[4Fe-4S] cluster</name>
        <dbReference type="ChEBI" id="CHEBI:49883"/>
        <note>4Fe-4S-S-AdoMet</note>
    </ligand>
</feature>
<dbReference type="PROSITE" id="PS51918">
    <property type="entry name" value="RADICAL_SAM"/>
    <property type="match status" value="1"/>
</dbReference>
<feature type="modified residue" description="N6-(pyridoxal phosphate)lysine" evidence="12">
    <location>
        <position position="315"/>
    </location>
</feature>
<keyword evidence="7 12" id="KW-0663">Pyridoxal phosphate</keyword>
<evidence type="ECO:0000256" key="5">
    <source>
        <dbReference type="ARBA" id="ARBA00022691"/>
    </source>
</evidence>
<dbReference type="GO" id="GO:0046872">
    <property type="term" value="F:metal ion binding"/>
    <property type="evidence" value="ECO:0007669"/>
    <property type="project" value="UniProtKB-KW"/>
</dbReference>
<dbReference type="InterPro" id="IPR058240">
    <property type="entry name" value="rSAM_sf"/>
</dbReference>
<evidence type="ECO:0000256" key="10">
    <source>
        <dbReference type="ARBA" id="ARBA00023235"/>
    </source>
</evidence>
<name>A0A2U9RZT0_9PROT</name>
<dbReference type="GO" id="GO:0016853">
    <property type="term" value="F:isomerase activity"/>
    <property type="evidence" value="ECO:0007669"/>
    <property type="project" value="UniProtKB-KW"/>
</dbReference>
<dbReference type="NCBIfam" id="TIGR00238">
    <property type="entry name" value="KamA family radical SAM protein"/>
    <property type="match status" value="1"/>
</dbReference>
<evidence type="ECO:0000256" key="11">
    <source>
        <dbReference type="PIRSR" id="PIRSR004911-1"/>
    </source>
</evidence>
<dbReference type="InterPro" id="IPR003739">
    <property type="entry name" value="Lys_aminomutase/Glu_NH3_mut"/>
</dbReference>
<evidence type="ECO:0000256" key="6">
    <source>
        <dbReference type="ARBA" id="ARBA00022723"/>
    </source>
</evidence>